<dbReference type="OrthoDB" id="76773at2759"/>
<name>F0ZLQ7_DICPU</name>
<dbReference type="KEGG" id="dpp:DICPUDRAFT_97994"/>
<protein>
    <submittedName>
        <fullName evidence="1">Uncharacterized protein</fullName>
    </submittedName>
</protein>
<dbReference type="InterPro" id="IPR052050">
    <property type="entry name" value="SecEffector_AnkRepeat"/>
</dbReference>
<dbReference type="SMART" id="SM00248">
    <property type="entry name" value="ANK"/>
    <property type="match status" value="6"/>
</dbReference>
<dbReference type="Proteomes" id="UP000001064">
    <property type="component" value="Unassembled WGS sequence"/>
</dbReference>
<dbReference type="SUPFAM" id="SSF48403">
    <property type="entry name" value="Ankyrin repeat"/>
    <property type="match status" value="1"/>
</dbReference>
<dbReference type="AlphaFoldDB" id="F0ZLQ7"/>
<dbReference type="InParanoid" id="F0ZLQ7"/>
<dbReference type="PANTHER" id="PTHR46586:SF3">
    <property type="entry name" value="ANKYRIN REPEAT-CONTAINING PROTEIN"/>
    <property type="match status" value="1"/>
</dbReference>
<dbReference type="Pfam" id="PF12796">
    <property type="entry name" value="Ank_2"/>
    <property type="match status" value="1"/>
</dbReference>
<dbReference type="eggNOG" id="KOG0504">
    <property type="taxonomic scope" value="Eukaryota"/>
</dbReference>
<gene>
    <name evidence="1" type="ORF">DICPUDRAFT_97994</name>
</gene>
<dbReference type="STRING" id="5786.F0ZLQ7"/>
<dbReference type="InterPro" id="IPR002110">
    <property type="entry name" value="Ankyrin_rpt"/>
</dbReference>
<keyword evidence="2" id="KW-1185">Reference proteome</keyword>
<dbReference type="Gene3D" id="1.25.40.20">
    <property type="entry name" value="Ankyrin repeat-containing domain"/>
    <property type="match status" value="1"/>
</dbReference>
<dbReference type="VEuPathDB" id="AmoebaDB:DICPUDRAFT_97994"/>
<organism evidence="1 2">
    <name type="scientific">Dictyostelium purpureum</name>
    <name type="common">Slime mold</name>
    <dbReference type="NCBI Taxonomy" id="5786"/>
    <lineage>
        <taxon>Eukaryota</taxon>
        <taxon>Amoebozoa</taxon>
        <taxon>Evosea</taxon>
        <taxon>Eumycetozoa</taxon>
        <taxon>Dictyostelia</taxon>
        <taxon>Dictyosteliales</taxon>
        <taxon>Dictyosteliaceae</taxon>
        <taxon>Dictyostelium</taxon>
    </lineage>
</organism>
<evidence type="ECO:0000313" key="2">
    <source>
        <dbReference type="Proteomes" id="UP000001064"/>
    </source>
</evidence>
<dbReference type="PANTHER" id="PTHR46586">
    <property type="entry name" value="ANKYRIN REPEAT-CONTAINING PROTEIN"/>
    <property type="match status" value="1"/>
</dbReference>
<evidence type="ECO:0000313" key="1">
    <source>
        <dbReference type="EMBL" id="EGC35099.1"/>
    </source>
</evidence>
<dbReference type="EMBL" id="GL871071">
    <property type="protein sequence ID" value="EGC35099.1"/>
    <property type="molecule type" value="Genomic_DNA"/>
</dbReference>
<sequence>MEDRELLFFKVFKNLVLVRKIFSFVQDTGFKYSEIKETSFIIKNHHYGLIKDKLHHPSGLVIDSAYHFECISHIDDLETFKIYVQKTKEIYPSEKDHAFVDFCANSNKIEFIDYLRANGPYESLNPFFYACKSGSLECVKYIDYLFPSIECADSSFDIACEGGHLQIVEFILAEKPRAVRLYGKEALSNAIKGGFLDIIKLLEKERFLLSHSDSSINIAARKGFFDVIKHLANRNYAGFSHLTVDAAAMGGHLEIVKYLIGLGYNATRIGLTIATKNNHVDVCKYLVRIGTTYDENCIRNAILNGNLELVKFFKSSLSVFNCSSSTFDNVCCKGNLEMIKYLTSLNVPASFRAYEMASSNGHLDIIKFLHINKPEIEIPESAAKYAVYFNHQNVLLFLLQNFKQFKKDSILSYAKNIKNIKIVELIENYNF</sequence>
<dbReference type="FunCoup" id="F0ZLQ7">
    <property type="interactions" value="937"/>
</dbReference>
<dbReference type="InterPro" id="IPR036770">
    <property type="entry name" value="Ankyrin_rpt-contain_sf"/>
</dbReference>
<proteinExistence type="predicted"/>
<dbReference type="OMA" id="MDYAALW"/>
<accession>F0ZLQ7</accession>
<dbReference type="GeneID" id="10501769"/>
<dbReference type="RefSeq" id="XP_003288351.1">
    <property type="nucleotide sequence ID" value="XM_003288303.1"/>
</dbReference>
<reference evidence="2" key="1">
    <citation type="journal article" date="2011" name="Genome Biol.">
        <title>Comparative genomics of the social amoebae Dictyostelium discoideum and Dictyostelium purpureum.</title>
        <authorList>
            <consortium name="US DOE Joint Genome Institute (JGI-PGF)"/>
            <person name="Sucgang R."/>
            <person name="Kuo A."/>
            <person name="Tian X."/>
            <person name="Salerno W."/>
            <person name="Parikh A."/>
            <person name="Feasley C.L."/>
            <person name="Dalin E."/>
            <person name="Tu H."/>
            <person name="Huang E."/>
            <person name="Barry K."/>
            <person name="Lindquist E."/>
            <person name="Shapiro H."/>
            <person name="Bruce D."/>
            <person name="Schmutz J."/>
            <person name="Salamov A."/>
            <person name="Fey P."/>
            <person name="Gaudet P."/>
            <person name="Anjard C."/>
            <person name="Babu M.M."/>
            <person name="Basu S."/>
            <person name="Bushmanova Y."/>
            <person name="van der Wel H."/>
            <person name="Katoh-Kurasawa M."/>
            <person name="Dinh C."/>
            <person name="Coutinho P.M."/>
            <person name="Saito T."/>
            <person name="Elias M."/>
            <person name="Schaap P."/>
            <person name="Kay R.R."/>
            <person name="Henrissat B."/>
            <person name="Eichinger L."/>
            <person name="Rivero F."/>
            <person name="Putnam N.H."/>
            <person name="West C.M."/>
            <person name="Loomis W.F."/>
            <person name="Chisholm R.L."/>
            <person name="Shaulsky G."/>
            <person name="Strassmann J.E."/>
            <person name="Queller D.C."/>
            <person name="Kuspa A."/>
            <person name="Grigoriev I.V."/>
        </authorList>
    </citation>
    <scope>NUCLEOTIDE SEQUENCE [LARGE SCALE GENOMIC DNA]</scope>
    <source>
        <strain evidence="2">QSDP1</strain>
    </source>
</reference>